<keyword evidence="2" id="KW-1185">Reference proteome</keyword>
<protein>
    <submittedName>
        <fullName evidence="1">Uncharacterized protein</fullName>
    </submittedName>
</protein>
<dbReference type="AlphaFoldDB" id="A0A6A5VP47"/>
<name>A0A6A5VP47_9PLEO</name>
<proteinExistence type="predicted"/>
<evidence type="ECO:0000313" key="1">
    <source>
        <dbReference type="EMBL" id="KAF1978289.1"/>
    </source>
</evidence>
<gene>
    <name evidence="1" type="ORF">BU23DRAFT_564522</name>
</gene>
<dbReference type="Proteomes" id="UP000800036">
    <property type="component" value="Unassembled WGS sequence"/>
</dbReference>
<dbReference type="PROSITE" id="PS51257">
    <property type="entry name" value="PROKAR_LIPOPROTEIN"/>
    <property type="match status" value="1"/>
</dbReference>
<dbReference type="OrthoDB" id="10632535at2759"/>
<sequence>MDYIQGKARQECLEVIDLRYVLNILIFSSACSTLHPERPIDFSRIVDHTRFNDLTLTAQHLRLCDGVATTPWNYDRNAFEKFFDPTVKVFAWHSLVPLPYKLDRSVAADLLIKRRGNQVELYASLNSTGKWTVTHRETTFTIYEVTREFPFSFTGKWRRIDRKGEYRLWGRREFRWIGPLHEREACYLSAEVTDTKG</sequence>
<dbReference type="EMBL" id="ML976661">
    <property type="protein sequence ID" value="KAF1978289.1"/>
    <property type="molecule type" value="Genomic_DNA"/>
</dbReference>
<reference evidence="1" key="1">
    <citation type="journal article" date="2020" name="Stud. Mycol.">
        <title>101 Dothideomycetes genomes: a test case for predicting lifestyles and emergence of pathogens.</title>
        <authorList>
            <person name="Haridas S."/>
            <person name="Albert R."/>
            <person name="Binder M."/>
            <person name="Bloem J."/>
            <person name="Labutti K."/>
            <person name="Salamov A."/>
            <person name="Andreopoulos B."/>
            <person name="Baker S."/>
            <person name="Barry K."/>
            <person name="Bills G."/>
            <person name="Bluhm B."/>
            <person name="Cannon C."/>
            <person name="Castanera R."/>
            <person name="Culley D."/>
            <person name="Daum C."/>
            <person name="Ezra D."/>
            <person name="Gonzalez J."/>
            <person name="Henrissat B."/>
            <person name="Kuo A."/>
            <person name="Liang C."/>
            <person name="Lipzen A."/>
            <person name="Lutzoni F."/>
            <person name="Magnuson J."/>
            <person name="Mondo S."/>
            <person name="Nolan M."/>
            <person name="Ohm R."/>
            <person name="Pangilinan J."/>
            <person name="Park H.-J."/>
            <person name="Ramirez L."/>
            <person name="Alfaro M."/>
            <person name="Sun H."/>
            <person name="Tritt A."/>
            <person name="Yoshinaga Y."/>
            <person name="Zwiers L.-H."/>
            <person name="Turgeon B."/>
            <person name="Goodwin S."/>
            <person name="Spatafora J."/>
            <person name="Crous P."/>
            <person name="Grigoriev I."/>
        </authorList>
    </citation>
    <scope>NUCLEOTIDE SEQUENCE</scope>
    <source>
        <strain evidence="1">CBS 107.79</strain>
    </source>
</reference>
<accession>A0A6A5VP47</accession>
<organism evidence="1 2">
    <name type="scientific">Bimuria novae-zelandiae CBS 107.79</name>
    <dbReference type="NCBI Taxonomy" id="1447943"/>
    <lineage>
        <taxon>Eukaryota</taxon>
        <taxon>Fungi</taxon>
        <taxon>Dikarya</taxon>
        <taxon>Ascomycota</taxon>
        <taxon>Pezizomycotina</taxon>
        <taxon>Dothideomycetes</taxon>
        <taxon>Pleosporomycetidae</taxon>
        <taxon>Pleosporales</taxon>
        <taxon>Massarineae</taxon>
        <taxon>Didymosphaeriaceae</taxon>
        <taxon>Bimuria</taxon>
    </lineage>
</organism>
<evidence type="ECO:0000313" key="2">
    <source>
        <dbReference type="Proteomes" id="UP000800036"/>
    </source>
</evidence>